<dbReference type="Proteomes" id="UP000230842">
    <property type="component" value="Unassembled WGS sequence"/>
</dbReference>
<name>A0A0B2BCV4_9ACTN</name>
<dbReference type="SUPFAM" id="SSF46785">
    <property type="entry name" value="Winged helix' DNA-binding domain"/>
    <property type="match status" value="1"/>
</dbReference>
<dbReference type="SUPFAM" id="SSF46894">
    <property type="entry name" value="C-terminal effector domain of the bipartite response regulators"/>
    <property type="match status" value="1"/>
</dbReference>
<dbReference type="PANTHER" id="PTHR34293:SF1">
    <property type="entry name" value="HTH-TYPE TRANSCRIPTIONAL REGULATOR TRMBL2"/>
    <property type="match status" value="1"/>
</dbReference>
<organism evidence="2 3">
    <name type="scientific">Mumia flava</name>
    <dbReference type="NCBI Taxonomy" id="1348852"/>
    <lineage>
        <taxon>Bacteria</taxon>
        <taxon>Bacillati</taxon>
        <taxon>Actinomycetota</taxon>
        <taxon>Actinomycetes</taxon>
        <taxon>Propionibacteriales</taxon>
        <taxon>Nocardioidaceae</taxon>
        <taxon>Mumia</taxon>
    </lineage>
</organism>
<accession>A0A0B2BCV4</accession>
<reference evidence="2 3" key="1">
    <citation type="submission" date="2017-11" db="EMBL/GenBank/DDBJ databases">
        <title>Genomic Encyclopedia of Archaeal and Bacterial Type Strains, Phase II (KMG-II): From Individual Species to Whole Genera.</title>
        <authorList>
            <person name="Goeker M."/>
        </authorList>
    </citation>
    <scope>NUCLEOTIDE SEQUENCE [LARGE SCALE GENOMIC DNA]</scope>
    <source>
        <strain evidence="2 3">DSM 27763</strain>
    </source>
</reference>
<evidence type="ECO:0000313" key="3">
    <source>
        <dbReference type="Proteomes" id="UP000230842"/>
    </source>
</evidence>
<proteinExistence type="predicted"/>
<dbReference type="EMBL" id="PGEZ01000001">
    <property type="protein sequence ID" value="PJJ57573.1"/>
    <property type="molecule type" value="Genomic_DNA"/>
</dbReference>
<gene>
    <name evidence="2" type="ORF">CLV56_1808</name>
</gene>
<dbReference type="GO" id="GO:0006355">
    <property type="term" value="P:regulation of DNA-templated transcription"/>
    <property type="evidence" value="ECO:0007669"/>
    <property type="project" value="InterPro"/>
</dbReference>
<dbReference type="AlphaFoldDB" id="A0A0B2BCV4"/>
<keyword evidence="3" id="KW-1185">Reference proteome</keyword>
<dbReference type="InterPro" id="IPR002831">
    <property type="entry name" value="Tscrpt_reg_TrmB_N"/>
</dbReference>
<dbReference type="Pfam" id="PF13412">
    <property type="entry name" value="HTH_24"/>
    <property type="match status" value="1"/>
</dbReference>
<dbReference type="InterPro" id="IPR016032">
    <property type="entry name" value="Sig_transdc_resp-reg_C-effctor"/>
</dbReference>
<comment type="caution">
    <text evidence="2">The sequence shown here is derived from an EMBL/GenBank/DDBJ whole genome shotgun (WGS) entry which is preliminary data.</text>
</comment>
<evidence type="ECO:0000259" key="1">
    <source>
        <dbReference type="SMART" id="SM00421"/>
    </source>
</evidence>
<dbReference type="GO" id="GO:0003677">
    <property type="term" value="F:DNA binding"/>
    <property type="evidence" value="ECO:0007669"/>
    <property type="project" value="InterPro"/>
</dbReference>
<dbReference type="SMART" id="SM00421">
    <property type="entry name" value="HTH_LUXR"/>
    <property type="match status" value="1"/>
</dbReference>
<sequence>MLEILGLSTDESRVYLALLERPNASYDDVAEVTGLAVEEIVATITLLEQDALVIRHASHGRPLRWVAAPPSVGLSARVVEKQRGLVDAQQEIERLDEIYRRGRQGRGAVDAVDVVAGPEAAGHRITQLIRAARDEVMTIIQSAPHPGMDPDLVEERRALERGVRFRAVAERGAMERPGLLAALSGASTGRIDVRVVRHAPCRLVVVDRDTALVPLRRADGATEGALVVHGGGLRDLTLGLFDRMWETAAPLLGGAGDGDASVAGLNGVDLAILRLLNAGLTDQKVASRLGLSSRTVQRRTARLMEAADVETRLQLGVVAARRGWL</sequence>
<dbReference type="InterPro" id="IPR000792">
    <property type="entry name" value="Tscrpt_reg_LuxR_C"/>
</dbReference>
<feature type="domain" description="HTH luxR-type" evidence="1">
    <location>
        <begin position="262"/>
        <end position="319"/>
    </location>
</feature>
<dbReference type="Gene3D" id="1.10.10.10">
    <property type="entry name" value="Winged helix-like DNA-binding domain superfamily/Winged helix DNA-binding domain"/>
    <property type="match status" value="2"/>
</dbReference>
<evidence type="ECO:0000313" key="2">
    <source>
        <dbReference type="EMBL" id="PJJ57573.1"/>
    </source>
</evidence>
<dbReference type="Pfam" id="PF01978">
    <property type="entry name" value="TrmB"/>
    <property type="match status" value="1"/>
</dbReference>
<dbReference type="InterPro" id="IPR036388">
    <property type="entry name" value="WH-like_DNA-bd_sf"/>
</dbReference>
<dbReference type="InterPro" id="IPR036390">
    <property type="entry name" value="WH_DNA-bd_sf"/>
</dbReference>
<dbReference type="PANTHER" id="PTHR34293">
    <property type="entry name" value="HTH-TYPE TRANSCRIPTIONAL REGULATOR TRMBL2"/>
    <property type="match status" value="1"/>
</dbReference>
<dbReference type="InterPro" id="IPR051797">
    <property type="entry name" value="TrmB-like"/>
</dbReference>
<dbReference type="OrthoDB" id="3369460at2"/>
<dbReference type="RefSeq" id="WP_039358493.1">
    <property type="nucleotide sequence ID" value="NZ_PGEZ01000001.1"/>
</dbReference>
<protein>
    <submittedName>
        <fullName evidence="2">Sugar-specific transcriptional regulator TrmB</fullName>
    </submittedName>
</protein>